<keyword evidence="1" id="KW-1133">Transmembrane helix</keyword>
<gene>
    <name evidence="2" type="ORF">A2856_01940</name>
</gene>
<dbReference type="Proteomes" id="UP000177885">
    <property type="component" value="Unassembled WGS sequence"/>
</dbReference>
<dbReference type="AlphaFoldDB" id="A0A1F7TK87"/>
<feature type="transmembrane region" description="Helical" evidence="1">
    <location>
        <begin position="70"/>
        <end position="89"/>
    </location>
</feature>
<keyword evidence="1" id="KW-0472">Membrane</keyword>
<evidence type="ECO:0000313" key="3">
    <source>
        <dbReference type="Proteomes" id="UP000177885"/>
    </source>
</evidence>
<comment type="caution">
    <text evidence="2">The sequence shown here is derived from an EMBL/GenBank/DDBJ whole genome shotgun (WGS) entry which is preliminary data.</text>
</comment>
<accession>A0A1F7TK87</accession>
<evidence type="ECO:0000313" key="2">
    <source>
        <dbReference type="EMBL" id="OGL66433.1"/>
    </source>
</evidence>
<reference evidence="2 3" key="1">
    <citation type="journal article" date="2016" name="Nat. Commun.">
        <title>Thousands of microbial genomes shed light on interconnected biogeochemical processes in an aquifer system.</title>
        <authorList>
            <person name="Anantharaman K."/>
            <person name="Brown C.T."/>
            <person name="Hug L.A."/>
            <person name="Sharon I."/>
            <person name="Castelle C.J."/>
            <person name="Probst A.J."/>
            <person name="Thomas B.C."/>
            <person name="Singh A."/>
            <person name="Wilkins M.J."/>
            <person name="Karaoz U."/>
            <person name="Brodie E.L."/>
            <person name="Williams K.H."/>
            <person name="Hubbard S.S."/>
            <person name="Banfield J.F."/>
        </authorList>
    </citation>
    <scope>NUCLEOTIDE SEQUENCE [LARGE SCALE GENOMIC DNA]</scope>
</reference>
<feature type="transmembrane region" description="Helical" evidence="1">
    <location>
        <begin position="24"/>
        <end position="50"/>
    </location>
</feature>
<name>A0A1F7TK87_9BACT</name>
<feature type="transmembrane region" description="Helical" evidence="1">
    <location>
        <begin position="184"/>
        <end position="208"/>
    </location>
</feature>
<sequence>MADTRLKPIGELLRASWALFSERFISLAALSFIGAVAGMLAAGAVLFAVGGSALLDQLTALQGNVGEIDLASPAIVVGVILSLLVGLLVSGWQYAAVGRAALATHPASFMDTGRAALKDALPMFVVLLLTFFAIMLGFAVFFFPGVYVLIAVAFVVQVALAEGKRGLSALRRSRDLVRGYWWAIFGRYLAIVALIVIARSILSTAFGAAGQDASDWFESLFDILVFFPFWICLDTVLYRELVAIKGK</sequence>
<evidence type="ECO:0000256" key="1">
    <source>
        <dbReference type="SAM" id="Phobius"/>
    </source>
</evidence>
<evidence type="ECO:0008006" key="4">
    <source>
        <dbReference type="Google" id="ProtNLM"/>
    </source>
</evidence>
<feature type="transmembrane region" description="Helical" evidence="1">
    <location>
        <begin position="146"/>
        <end position="163"/>
    </location>
</feature>
<feature type="transmembrane region" description="Helical" evidence="1">
    <location>
        <begin position="120"/>
        <end position="140"/>
    </location>
</feature>
<proteinExistence type="predicted"/>
<feature type="transmembrane region" description="Helical" evidence="1">
    <location>
        <begin position="220"/>
        <end position="238"/>
    </location>
</feature>
<dbReference type="STRING" id="1802385.A2856_01940"/>
<organism evidence="2 3">
    <name type="scientific">Candidatus Uhrbacteria bacterium RIFCSPHIGHO2_01_FULL_63_20</name>
    <dbReference type="NCBI Taxonomy" id="1802385"/>
    <lineage>
        <taxon>Bacteria</taxon>
        <taxon>Candidatus Uhriibacteriota</taxon>
    </lineage>
</organism>
<keyword evidence="1" id="KW-0812">Transmembrane</keyword>
<dbReference type="EMBL" id="MGDT01000007">
    <property type="protein sequence ID" value="OGL66433.1"/>
    <property type="molecule type" value="Genomic_DNA"/>
</dbReference>
<protein>
    <recommendedName>
        <fullName evidence="4">Glycerophosphoryl diester phosphodiesterase membrane domain-containing protein</fullName>
    </recommendedName>
</protein>